<keyword evidence="5" id="KW-0269">Exonuclease</keyword>
<dbReference type="GO" id="GO:0006308">
    <property type="term" value="P:DNA catabolic process"/>
    <property type="evidence" value="ECO:0007669"/>
    <property type="project" value="TreeGrafter"/>
</dbReference>
<evidence type="ECO:0000256" key="3">
    <source>
        <dbReference type="ARBA" id="ARBA00022723"/>
    </source>
</evidence>
<dbReference type="Pfam" id="PF00929">
    <property type="entry name" value="RNase_T"/>
    <property type="match status" value="1"/>
</dbReference>
<reference evidence="8 9" key="1">
    <citation type="submission" date="2016-03" db="EMBL/GenBank/DDBJ databases">
        <title>EvidentialGene: Evidence-directed Construction of Genes on Genomes.</title>
        <authorList>
            <person name="Gilbert D.G."/>
            <person name="Choi J.-H."/>
            <person name="Mockaitis K."/>
            <person name="Colbourne J."/>
            <person name="Pfrender M."/>
        </authorList>
    </citation>
    <scope>NUCLEOTIDE SEQUENCE [LARGE SCALE GENOMIC DNA]</scope>
    <source>
        <strain evidence="8 9">Xinb3</strain>
        <tissue evidence="8">Complete organism</tissue>
    </source>
</reference>
<dbReference type="InterPro" id="IPR040393">
    <property type="entry name" value="TREX1/2"/>
</dbReference>
<keyword evidence="9" id="KW-1185">Reference proteome</keyword>
<evidence type="ECO:0000313" key="9">
    <source>
        <dbReference type="Proteomes" id="UP000076858"/>
    </source>
</evidence>
<dbReference type="InterPro" id="IPR012337">
    <property type="entry name" value="RNaseH-like_sf"/>
</dbReference>
<dbReference type="GO" id="GO:0008296">
    <property type="term" value="F:3'-5'-DNA exonuclease activity"/>
    <property type="evidence" value="ECO:0007669"/>
    <property type="project" value="TreeGrafter"/>
</dbReference>
<dbReference type="OrthoDB" id="10250935at2759"/>
<dbReference type="AlphaFoldDB" id="A0A0P5XZ00"/>
<dbReference type="Gene3D" id="3.30.420.10">
    <property type="entry name" value="Ribonuclease H-like superfamily/Ribonuclease H"/>
    <property type="match status" value="1"/>
</dbReference>
<organism evidence="8 9">
    <name type="scientific">Daphnia magna</name>
    <dbReference type="NCBI Taxonomy" id="35525"/>
    <lineage>
        <taxon>Eukaryota</taxon>
        <taxon>Metazoa</taxon>
        <taxon>Ecdysozoa</taxon>
        <taxon>Arthropoda</taxon>
        <taxon>Crustacea</taxon>
        <taxon>Branchiopoda</taxon>
        <taxon>Diplostraca</taxon>
        <taxon>Cladocera</taxon>
        <taxon>Anomopoda</taxon>
        <taxon>Daphniidae</taxon>
        <taxon>Daphnia</taxon>
    </lineage>
</organism>
<accession>A0A0P5XZ00</accession>
<dbReference type="Proteomes" id="UP000076858">
    <property type="component" value="Unassembled WGS sequence"/>
</dbReference>
<evidence type="ECO:0000256" key="6">
    <source>
        <dbReference type="ARBA" id="ARBA00022842"/>
    </source>
</evidence>
<dbReference type="EMBL" id="LRGB01002121">
    <property type="protein sequence ID" value="KZS09038.1"/>
    <property type="molecule type" value="Genomic_DNA"/>
</dbReference>
<dbReference type="SMART" id="SM00479">
    <property type="entry name" value="EXOIII"/>
    <property type="match status" value="1"/>
</dbReference>
<evidence type="ECO:0000256" key="7">
    <source>
        <dbReference type="ARBA" id="ARBA00025769"/>
    </source>
</evidence>
<evidence type="ECO:0000313" key="8">
    <source>
        <dbReference type="EMBL" id="KZS09038.1"/>
    </source>
</evidence>
<dbReference type="GO" id="GO:0005737">
    <property type="term" value="C:cytoplasm"/>
    <property type="evidence" value="ECO:0007669"/>
    <property type="project" value="TreeGrafter"/>
</dbReference>
<dbReference type="GO" id="GO:0046872">
    <property type="term" value="F:metal ion binding"/>
    <property type="evidence" value="ECO:0007669"/>
    <property type="project" value="UniProtKB-KW"/>
</dbReference>
<sequence>MSVPDAVSLNLSSTVSPTVSSTVCINSLVFFDLETTGLPADHPARITELNFCGVDRLQFMGCKSKKMPRVTNRLNLCIDPSRPIDPVATNLSKLDNLNLGKQSKFDEDVFNVIVSFLNRLQKPICLIAHNGMNFDFPIFKAEIAKFGEKFPQDLYCADSLKIFGLLQGISTDLPKPKKMRKTKSNSLRLNEIYQRIYKKKPETLHEAEADVRMLFLSAIADPEEFLKAIESNAVLLTSIPKCW</sequence>
<dbReference type="PANTHER" id="PTHR13058">
    <property type="entry name" value="THREE PRIME REPAIR EXONUCLEASE 1, 2"/>
    <property type="match status" value="1"/>
</dbReference>
<dbReference type="PANTHER" id="PTHR13058:SF19">
    <property type="entry name" value="LD40940P"/>
    <property type="match status" value="1"/>
</dbReference>
<gene>
    <name evidence="8" type="ORF">APZ42_026784</name>
</gene>
<keyword evidence="2" id="KW-0540">Nuclease</keyword>
<evidence type="ECO:0000256" key="2">
    <source>
        <dbReference type="ARBA" id="ARBA00022722"/>
    </source>
</evidence>
<comment type="caution">
    <text evidence="8">The sequence shown here is derived from an EMBL/GenBank/DDBJ whole genome shotgun (WGS) entry which is preliminary data.</text>
</comment>
<dbReference type="InterPro" id="IPR036397">
    <property type="entry name" value="RNaseH_sf"/>
</dbReference>
<comment type="cofactor">
    <cofactor evidence="1">
        <name>Mg(2+)</name>
        <dbReference type="ChEBI" id="CHEBI:18420"/>
    </cofactor>
</comment>
<comment type="similarity">
    <text evidence="7">Belongs to the exonuclease superfamily. TREX family.</text>
</comment>
<dbReference type="InterPro" id="IPR013520">
    <property type="entry name" value="Ribonucl_H"/>
</dbReference>
<name>A0A0P5XZ00_9CRUS</name>
<proteinExistence type="inferred from homology"/>
<evidence type="ECO:0000256" key="5">
    <source>
        <dbReference type="ARBA" id="ARBA00022839"/>
    </source>
</evidence>
<dbReference type="SUPFAM" id="SSF53098">
    <property type="entry name" value="Ribonuclease H-like"/>
    <property type="match status" value="1"/>
</dbReference>
<dbReference type="GO" id="GO:0003676">
    <property type="term" value="F:nucleic acid binding"/>
    <property type="evidence" value="ECO:0007669"/>
    <property type="project" value="InterPro"/>
</dbReference>
<keyword evidence="6" id="KW-0460">Magnesium</keyword>
<dbReference type="STRING" id="35525.A0A0P5XZ00"/>
<keyword evidence="4" id="KW-0378">Hydrolase</keyword>
<keyword evidence="3" id="KW-0479">Metal-binding</keyword>
<protein>
    <submittedName>
        <fullName evidence="8">Uncharacterized protein</fullName>
    </submittedName>
</protein>
<evidence type="ECO:0000256" key="1">
    <source>
        <dbReference type="ARBA" id="ARBA00001946"/>
    </source>
</evidence>
<evidence type="ECO:0000256" key="4">
    <source>
        <dbReference type="ARBA" id="ARBA00022801"/>
    </source>
</evidence>